<accession>A0A370C9W8</accession>
<feature type="chain" id="PRO_5017067383" description="Secreted protein" evidence="1">
    <location>
        <begin position="28"/>
        <end position="78"/>
    </location>
</feature>
<evidence type="ECO:0000256" key="1">
    <source>
        <dbReference type="SAM" id="SignalP"/>
    </source>
</evidence>
<dbReference type="Proteomes" id="UP000253845">
    <property type="component" value="Unassembled WGS sequence"/>
</dbReference>
<protein>
    <recommendedName>
        <fullName evidence="4">Secreted protein</fullName>
    </recommendedName>
</protein>
<dbReference type="EMBL" id="KZ851907">
    <property type="protein sequence ID" value="RDH22572.1"/>
    <property type="molecule type" value="Genomic_DNA"/>
</dbReference>
<dbReference type="VEuPathDB" id="FungiDB:M747DRAFT_294168"/>
<organism evidence="2 3">
    <name type="scientific">Aspergillus niger ATCC 13496</name>
    <dbReference type="NCBI Taxonomy" id="1353008"/>
    <lineage>
        <taxon>Eukaryota</taxon>
        <taxon>Fungi</taxon>
        <taxon>Dikarya</taxon>
        <taxon>Ascomycota</taxon>
        <taxon>Pezizomycotina</taxon>
        <taxon>Eurotiomycetes</taxon>
        <taxon>Eurotiomycetidae</taxon>
        <taxon>Eurotiales</taxon>
        <taxon>Aspergillaceae</taxon>
        <taxon>Aspergillus</taxon>
        <taxon>Aspergillus subgen. Circumdati</taxon>
    </lineage>
</organism>
<sequence length="78" mass="8980">MVSQTPISLQQTLHLLICCMVVEPVESRQPALRVSLSFPYQYANVPRDFFQSQLCLRLVLSSSRLSIPYLAVRWSNPR</sequence>
<proteinExistence type="predicted"/>
<gene>
    <name evidence="2" type="ORF">M747DRAFT_294168</name>
</gene>
<evidence type="ECO:0000313" key="2">
    <source>
        <dbReference type="EMBL" id="RDH22572.1"/>
    </source>
</evidence>
<keyword evidence="1" id="KW-0732">Signal</keyword>
<reference evidence="2 3" key="1">
    <citation type="submission" date="2018-07" db="EMBL/GenBank/DDBJ databases">
        <title>Section-level genome sequencing of Aspergillus section Nigri to investigate inter- and intra-species variation.</title>
        <authorList>
            <consortium name="DOE Joint Genome Institute"/>
            <person name="Vesth T.C."/>
            <person name="Nybo J.L."/>
            <person name="Theobald S."/>
            <person name="Frisvad J.C."/>
            <person name="Larsen T.O."/>
            <person name="Nielsen K.F."/>
            <person name="Hoof J.B."/>
            <person name="Brandl J."/>
            <person name="Salamov A."/>
            <person name="Riley R."/>
            <person name="Gladden J.M."/>
            <person name="Phatale P."/>
            <person name="Nielsen M.T."/>
            <person name="Lyhne E.K."/>
            <person name="Kogle M.E."/>
            <person name="Strasser K."/>
            <person name="McDonnell E."/>
            <person name="Barry K."/>
            <person name="Clum A."/>
            <person name="Chen C."/>
            <person name="Nolan M."/>
            <person name="Sandor L."/>
            <person name="Kuo A."/>
            <person name="Lipzen A."/>
            <person name="Hainaut M."/>
            <person name="Drula E."/>
            <person name="Tsang A."/>
            <person name="Magnuson J.K."/>
            <person name="Henrissat B."/>
            <person name="Wiebenga A."/>
            <person name="Simmons B.A."/>
            <person name="Makela M.R."/>
            <person name="De vries R.P."/>
            <person name="Grigoriev I.V."/>
            <person name="Mortensen U.H."/>
            <person name="Baker S.E."/>
            <person name="Andersen M.R."/>
        </authorList>
    </citation>
    <scope>NUCLEOTIDE SEQUENCE [LARGE SCALE GENOMIC DNA]</scope>
    <source>
        <strain evidence="2 3">ATCC 13496</strain>
    </source>
</reference>
<evidence type="ECO:0000313" key="3">
    <source>
        <dbReference type="Proteomes" id="UP000253845"/>
    </source>
</evidence>
<feature type="signal peptide" evidence="1">
    <location>
        <begin position="1"/>
        <end position="27"/>
    </location>
</feature>
<name>A0A370C9W8_ASPNG</name>
<dbReference type="AlphaFoldDB" id="A0A370C9W8"/>
<evidence type="ECO:0008006" key="4">
    <source>
        <dbReference type="Google" id="ProtNLM"/>
    </source>
</evidence>